<dbReference type="InterPro" id="IPR002347">
    <property type="entry name" value="SDR_fam"/>
</dbReference>
<dbReference type="STRING" id="311410.LA5095_02236"/>
<keyword evidence="5" id="KW-0753">Steroid metabolism</keyword>
<dbReference type="InterPro" id="IPR020904">
    <property type="entry name" value="Sc_DH/Rdtase_CS"/>
</dbReference>
<organism evidence="6 7">
    <name type="scientific">Roseibium album</name>
    <dbReference type="NCBI Taxonomy" id="311410"/>
    <lineage>
        <taxon>Bacteria</taxon>
        <taxon>Pseudomonadati</taxon>
        <taxon>Pseudomonadota</taxon>
        <taxon>Alphaproteobacteria</taxon>
        <taxon>Hyphomicrobiales</taxon>
        <taxon>Stappiaceae</taxon>
        <taxon>Roseibium</taxon>
    </lineage>
</organism>
<dbReference type="EMBL" id="CXWC01000002">
    <property type="protein sequence ID" value="CTQ66413.1"/>
    <property type="molecule type" value="Genomic_DNA"/>
</dbReference>
<dbReference type="GeneID" id="97668524"/>
<evidence type="ECO:0000313" key="6">
    <source>
        <dbReference type="EMBL" id="CTQ66413.1"/>
    </source>
</evidence>
<dbReference type="RefSeq" id="WP_055114903.1">
    <property type="nucleotide sequence ID" value="NZ_CXWA01000002.1"/>
</dbReference>
<comment type="similarity">
    <text evidence="1">Belongs to the short-chain dehydrogenases/reductases (SDR) family.</text>
</comment>
<dbReference type="GO" id="GO:0050574">
    <property type="term" value="F:2-(R)-hydroxypropyl-CoM dehydrogenase activity"/>
    <property type="evidence" value="ECO:0007669"/>
    <property type="project" value="UniProtKB-EC"/>
</dbReference>
<dbReference type="SUPFAM" id="SSF51735">
    <property type="entry name" value="NAD(P)-binding Rossmann-fold domains"/>
    <property type="match status" value="1"/>
</dbReference>
<dbReference type="InterPro" id="IPR036291">
    <property type="entry name" value="NAD(P)-bd_dom_sf"/>
</dbReference>
<dbReference type="Pfam" id="PF13561">
    <property type="entry name" value="adh_short_C2"/>
    <property type="match status" value="1"/>
</dbReference>
<sequence length="255" mass="26673">MSRRVFVSAGAAGIGRVIAERFLSEGAQVAICDADPAAVANFQADYPQAVSAVADVTAENEMAGFLDALETQWGGVDVVCANAGTGGPAGAIETLDYEDWQNCIAANVHGAFLTCRWAARVMKAQRSGLITLTSSTAGLMGYPMRSPYAAAKWAIVGLTKTLAMELGPFGIRVNAICPGAVEGPRMDRVVAKEAVARDMSEDEVRALYVTGVSMKTWVNADDVANSILFLASDAGRKISGQILAIDGHTETLAPS</sequence>
<gene>
    <name evidence="6" type="primary">xecD</name>
    <name evidence="6" type="ORF">LA5096_01092</name>
</gene>
<evidence type="ECO:0000256" key="3">
    <source>
        <dbReference type="ARBA" id="ARBA00023027"/>
    </source>
</evidence>
<keyword evidence="4" id="KW-0443">Lipid metabolism</keyword>
<dbReference type="OrthoDB" id="9804774at2"/>
<reference evidence="7" key="1">
    <citation type="submission" date="2015-07" db="EMBL/GenBank/DDBJ databases">
        <authorList>
            <person name="Rodrigo-Torres Lidia"/>
            <person name="Arahal R.David."/>
        </authorList>
    </citation>
    <scope>NUCLEOTIDE SEQUENCE [LARGE SCALE GENOMIC DNA]</scope>
    <source>
        <strain evidence="7">CECT 5096</strain>
    </source>
</reference>
<dbReference type="PROSITE" id="PS00061">
    <property type="entry name" value="ADH_SHORT"/>
    <property type="match status" value="1"/>
</dbReference>
<protein>
    <submittedName>
        <fullName evidence="6">2-(R)-hydroxypropyl-CoM dehydrogenase</fullName>
        <ecNumber evidence="6">1.1.1.268</ecNumber>
    </submittedName>
</protein>
<dbReference type="NCBIfam" id="NF009466">
    <property type="entry name" value="PRK12826.1-2"/>
    <property type="match status" value="1"/>
</dbReference>
<dbReference type="Gene3D" id="3.40.50.720">
    <property type="entry name" value="NAD(P)-binding Rossmann-like Domain"/>
    <property type="match status" value="1"/>
</dbReference>
<dbReference type="PRINTS" id="PR00081">
    <property type="entry name" value="GDHRDH"/>
</dbReference>
<dbReference type="PANTHER" id="PTHR43180:SF28">
    <property type="entry name" value="NAD(P)-BINDING ROSSMANN-FOLD SUPERFAMILY PROTEIN"/>
    <property type="match status" value="1"/>
</dbReference>
<proteinExistence type="inferred from homology"/>
<keyword evidence="7" id="KW-1185">Reference proteome</keyword>
<evidence type="ECO:0000256" key="5">
    <source>
        <dbReference type="ARBA" id="ARBA00023221"/>
    </source>
</evidence>
<name>A0A0M7ACW2_9HYPH</name>
<evidence type="ECO:0000313" key="7">
    <source>
        <dbReference type="Proteomes" id="UP000049983"/>
    </source>
</evidence>
<accession>A0A0M7ACW2</accession>
<dbReference type="PANTHER" id="PTHR43180">
    <property type="entry name" value="3-OXOACYL-(ACYL-CARRIER-PROTEIN) REDUCTASE (AFU_ORTHOLOGUE AFUA_6G11210)"/>
    <property type="match status" value="1"/>
</dbReference>
<dbReference type="FunFam" id="3.40.50.720:FF:000084">
    <property type="entry name" value="Short-chain dehydrogenase reductase"/>
    <property type="match status" value="1"/>
</dbReference>
<dbReference type="PRINTS" id="PR00080">
    <property type="entry name" value="SDRFAMILY"/>
</dbReference>
<evidence type="ECO:0000256" key="2">
    <source>
        <dbReference type="ARBA" id="ARBA00023002"/>
    </source>
</evidence>
<evidence type="ECO:0000256" key="4">
    <source>
        <dbReference type="ARBA" id="ARBA00023098"/>
    </source>
</evidence>
<dbReference type="GO" id="GO:0008202">
    <property type="term" value="P:steroid metabolic process"/>
    <property type="evidence" value="ECO:0007669"/>
    <property type="project" value="UniProtKB-KW"/>
</dbReference>
<dbReference type="CDD" id="cd05233">
    <property type="entry name" value="SDR_c"/>
    <property type="match status" value="1"/>
</dbReference>
<evidence type="ECO:0000256" key="1">
    <source>
        <dbReference type="ARBA" id="ARBA00006484"/>
    </source>
</evidence>
<dbReference type="Proteomes" id="UP000049983">
    <property type="component" value="Unassembled WGS sequence"/>
</dbReference>
<keyword evidence="3" id="KW-0520">NAD</keyword>
<dbReference type="AlphaFoldDB" id="A0A0M7ACW2"/>
<keyword evidence="2 6" id="KW-0560">Oxidoreductase</keyword>
<dbReference type="EC" id="1.1.1.268" evidence="6"/>